<sequence length="258" mass="26691">MALTGCSSSAAVREASEGRSAYGADPSQYGDLFLPAGIPTATVVVLHGGYWAAGFGADAMRPMCRALQAAGYAVWNLEYRRLGAGGGWPATFEDVAVGIDHLNTFDTIDASDVRLVGHSAGGQLAVWAASRRDTTPGGPSAVTVTRCVSLAGVLDLTEASRLRLGSGNVDALMGGRPAEVPDHYDQGDPTRLVPAQCAVACVHPREDQVVPREQTTAYVAAAEAVGAPVSLHEVPGDHSSVIDPTSPAWQTVTRLLAG</sequence>
<evidence type="ECO:0000313" key="4">
    <source>
        <dbReference type="Proteomes" id="UP000660668"/>
    </source>
</evidence>
<proteinExistence type="predicted"/>
<evidence type="ECO:0000259" key="2">
    <source>
        <dbReference type="Pfam" id="PF20434"/>
    </source>
</evidence>
<organism evidence="3 4">
    <name type="scientific">Nocardioides agariphilus</name>
    <dbReference type="NCBI Taxonomy" id="433664"/>
    <lineage>
        <taxon>Bacteria</taxon>
        <taxon>Bacillati</taxon>
        <taxon>Actinomycetota</taxon>
        <taxon>Actinomycetes</taxon>
        <taxon>Propionibacteriales</taxon>
        <taxon>Nocardioidaceae</taxon>
        <taxon>Nocardioides</taxon>
    </lineage>
</organism>
<keyword evidence="1 3" id="KW-0378">Hydrolase</keyword>
<dbReference type="PANTHER" id="PTHR48081">
    <property type="entry name" value="AB HYDROLASE SUPERFAMILY PROTEIN C4A8.06C"/>
    <property type="match status" value="1"/>
</dbReference>
<dbReference type="Pfam" id="PF20434">
    <property type="entry name" value="BD-FAE"/>
    <property type="match status" value="1"/>
</dbReference>
<evidence type="ECO:0000256" key="1">
    <source>
        <dbReference type="ARBA" id="ARBA00022801"/>
    </source>
</evidence>
<name>A0A930YHY4_9ACTN</name>
<dbReference type="EMBL" id="JADKPO010000008">
    <property type="protein sequence ID" value="MBF4767637.1"/>
    <property type="molecule type" value="Genomic_DNA"/>
</dbReference>
<accession>A0A930YHY4</accession>
<protein>
    <submittedName>
        <fullName evidence="3">Alpha/beta hydrolase</fullName>
    </submittedName>
</protein>
<dbReference type="InterPro" id="IPR029058">
    <property type="entry name" value="AB_hydrolase_fold"/>
</dbReference>
<keyword evidence="4" id="KW-1185">Reference proteome</keyword>
<dbReference type="Proteomes" id="UP000660668">
    <property type="component" value="Unassembled WGS sequence"/>
</dbReference>
<dbReference type="SUPFAM" id="SSF53474">
    <property type="entry name" value="alpha/beta-Hydrolases"/>
    <property type="match status" value="1"/>
</dbReference>
<dbReference type="GO" id="GO:0016787">
    <property type="term" value="F:hydrolase activity"/>
    <property type="evidence" value="ECO:0007669"/>
    <property type="project" value="UniProtKB-KW"/>
</dbReference>
<dbReference type="InterPro" id="IPR049492">
    <property type="entry name" value="BD-FAE-like_dom"/>
</dbReference>
<dbReference type="AlphaFoldDB" id="A0A930YHY4"/>
<evidence type="ECO:0000313" key="3">
    <source>
        <dbReference type="EMBL" id="MBF4767637.1"/>
    </source>
</evidence>
<dbReference type="Gene3D" id="3.40.50.1820">
    <property type="entry name" value="alpha/beta hydrolase"/>
    <property type="match status" value="1"/>
</dbReference>
<dbReference type="InterPro" id="IPR050300">
    <property type="entry name" value="GDXG_lipolytic_enzyme"/>
</dbReference>
<feature type="domain" description="BD-FAE-like" evidence="2">
    <location>
        <begin position="31"/>
        <end position="217"/>
    </location>
</feature>
<comment type="caution">
    <text evidence="3">The sequence shown here is derived from an EMBL/GenBank/DDBJ whole genome shotgun (WGS) entry which is preliminary data.</text>
</comment>
<reference evidence="3" key="1">
    <citation type="submission" date="2020-11" db="EMBL/GenBank/DDBJ databases">
        <title>Nocardioides cynanchi sp. nov., isolated from soil of rhizosphere of Cynanchum wilfordii.</title>
        <authorList>
            <person name="Lee J.-S."/>
            <person name="Suh M.K."/>
            <person name="Kim J.-S."/>
        </authorList>
    </citation>
    <scope>NUCLEOTIDE SEQUENCE</scope>
    <source>
        <strain evidence="3">KCTC 19276</strain>
    </source>
</reference>
<gene>
    <name evidence="3" type="ORF">ISU10_07650</name>
</gene>